<dbReference type="CDD" id="cd11731">
    <property type="entry name" value="Lin1944_like_SDR_c"/>
    <property type="match status" value="1"/>
</dbReference>
<dbReference type="AlphaFoldDB" id="A0A2D2DKK9"/>
<protein>
    <submittedName>
        <fullName evidence="3">Short chain dehydrogenase</fullName>
    </submittedName>
</protein>
<dbReference type="Pfam" id="PF13561">
    <property type="entry name" value="adh_short_C2"/>
    <property type="match status" value="1"/>
</dbReference>
<comment type="similarity">
    <text evidence="1">Belongs to the short-chain dehydrogenases/reductases (SDR) family.</text>
</comment>
<proteinExistence type="inferred from homology"/>
<evidence type="ECO:0000313" key="3">
    <source>
        <dbReference type="EMBL" id="ATQ75509.1"/>
    </source>
</evidence>
<accession>A0A2D2DKK9</accession>
<keyword evidence="2" id="KW-0560">Oxidoreductase</keyword>
<evidence type="ECO:0000256" key="2">
    <source>
        <dbReference type="ARBA" id="ARBA00023002"/>
    </source>
</evidence>
<dbReference type="GO" id="GO:0016491">
    <property type="term" value="F:oxidoreductase activity"/>
    <property type="evidence" value="ECO:0007669"/>
    <property type="project" value="UniProtKB-KW"/>
</dbReference>
<name>A0A2D2DKK9_9BURK</name>
<dbReference type="OrthoDB" id="9787486at2"/>
<dbReference type="PANTHER" id="PTHR43477">
    <property type="entry name" value="DIHYDROANTICAPSIN 7-DEHYDROGENASE"/>
    <property type="match status" value="1"/>
</dbReference>
<dbReference type="KEGG" id="mass:CR152_14005"/>
<dbReference type="PANTHER" id="PTHR43477:SF1">
    <property type="entry name" value="DIHYDROANTICAPSIN 7-DEHYDROGENASE"/>
    <property type="match status" value="1"/>
</dbReference>
<evidence type="ECO:0000313" key="4">
    <source>
        <dbReference type="Proteomes" id="UP000229897"/>
    </source>
</evidence>
<sequence length="199" mass="20784">MKIIVIGASGTIGKAVSSHLAARHEIVTVGSNSGEVRADIREIAQVRHLFEQVGKVDAVVVAAGAVHFGPLAELGPEQFQVGIASKLMGQVNVAQVAPAFLNDGGSITLISGIVAEQPIRYGASASIVNNAVEGFVRGAAIELPRGLRINAISPTVLEESLDAYGPYFYGFEAAPASRVALAYSRSVEGAQTGQVYRVW</sequence>
<dbReference type="Proteomes" id="UP000229897">
    <property type="component" value="Chromosome"/>
</dbReference>
<dbReference type="PRINTS" id="PR00081">
    <property type="entry name" value="GDHRDH"/>
</dbReference>
<dbReference type="Gene3D" id="3.40.50.720">
    <property type="entry name" value="NAD(P)-binding Rossmann-like Domain"/>
    <property type="match status" value="1"/>
</dbReference>
<reference evidence="3" key="1">
    <citation type="submission" date="2017-10" db="EMBL/GenBank/DDBJ databases">
        <title>Massilia psychrophilum sp. nov., a novel purple-pigmented bacterium isolated from Tianshan glacier, Xinjiang Municipality, China.</title>
        <authorList>
            <person name="Wang H."/>
        </authorList>
    </citation>
    <scope>NUCLEOTIDE SEQUENCE [LARGE SCALE GENOMIC DNA]</scope>
    <source>
        <strain evidence="3">B2</strain>
    </source>
</reference>
<evidence type="ECO:0000256" key="1">
    <source>
        <dbReference type="ARBA" id="ARBA00006484"/>
    </source>
</evidence>
<dbReference type="SUPFAM" id="SSF51735">
    <property type="entry name" value="NAD(P)-binding Rossmann-fold domains"/>
    <property type="match status" value="1"/>
</dbReference>
<dbReference type="InterPro" id="IPR036291">
    <property type="entry name" value="NAD(P)-bd_dom_sf"/>
</dbReference>
<dbReference type="NCBIfam" id="NF005754">
    <property type="entry name" value="PRK07578.1"/>
    <property type="match status" value="1"/>
</dbReference>
<dbReference type="InterPro" id="IPR002347">
    <property type="entry name" value="SDR_fam"/>
</dbReference>
<keyword evidence="4" id="KW-1185">Reference proteome</keyword>
<dbReference type="RefSeq" id="WP_099875467.1">
    <property type="nucleotide sequence ID" value="NZ_CP024608.1"/>
</dbReference>
<organism evidence="3 4">
    <name type="scientific">Massilia violaceinigra</name>
    <dbReference type="NCBI Taxonomy" id="2045208"/>
    <lineage>
        <taxon>Bacteria</taxon>
        <taxon>Pseudomonadati</taxon>
        <taxon>Pseudomonadota</taxon>
        <taxon>Betaproteobacteria</taxon>
        <taxon>Burkholderiales</taxon>
        <taxon>Oxalobacteraceae</taxon>
        <taxon>Telluria group</taxon>
        <taxon>Massilia</taxon>
    </lineage>
</organism>
<dbReference type="InterPro" id="IPR051122">
    <property type="entry name" value="SDR_DHRS6-like"/>
</dbReference>
<dbReference type="EMBL" id="CP024608">
    <property type="protein sequence ID" value="ATQ75509.1"/>
    <property type="molecule type" value="Genomic_DNA"/>
</dbReference>
<gene>
    <name evidence="3" type="ORF">CR152_14005</name>
</gene>